<organism evidence="7 8">
    <name type="scientific">Artemisia annua</name>
    <name type="common">Sweet wormwood</name>
    <dbReference type="NCBI Taxonomy" id="35608"/>
    <lineage>
        <taxon>Eukaryota</taxon>
        <taxon>Viridiplantae</taxon>
        <taxon>Streptophyta</taxon>
        <taxon>Embryophyta</taxon>
        <taxon>Tracheophyta</taxon>
        <taxon>Spermatophyta</taxon>
        <taxon>Magnoliopsida</taxon>
        <taxon>eudicotyledons</taxon>
        <taxon>Gunneridae</taxon>
        <taxon>Pentapetalae</taxon>
        <taxon>asterids</taxon>
        <taxon>campanulids</taxon>
        <taxon>Asterales</taxon>
        <taxon>Asteraceae</taxon>
        <taxon>Asteroideae</taxon>
        <taxon>Anthemideae</taxon>
        <taxon>Artemisiinae</taxon>
        <taxon>Artemisia</taxon>
    </lineage>
</organism>
<name>A0A2U1PS16_ARTAN</name>
<protein>
    <submittedName>
        <fullName evidence="7">Transposase, MuDR, MULE transposase domain protein</fullName>
    </submittedName>
</protein>
<dbReference type="PANTHER" id="PTHR31973">
    <property type="entry name" value="POLYPROTEIN, PUTATIVE-RELATED"/>
    <property type="match status" value="1"/>
</dbReference>
<dbReference type="SMART" id="SM00575">
    <property type="entry name" value="ZnF_PMZ"/>
    <property type="match status" value="1"/>
</dbReference>
<dbReference type="EMBL" id="PKPP01000804">
    <property type="protein sequence ID" value="PWA88550.1"/>
    <property type="molecule type" value="Genomic_DNA"/>
</dbReference>
<keyword evidence="2 4" id="KW-0863">Zinc-finger</keyword>
<sequence length="1106" mass="125628">MVDKVQTLGEDDDAKLGQDVANVDSGVSENLATSEAVDPTASSQNPAADPTASANPAADDDLSMAETMILLQQSNANEAEKQQQSPVPTQQPTPPPHTYLRNMKGWRLCDLKLLSDEEIIRMYEIAKVETDTFIPMGEEDFSKVFNKVIHSETKVQRVPEQDTVVEKEYAVKDKDDVAVENVVTEVTPPSSSKKLDIDLNVSLFPEQAKHEPEYVPDSKDLHMKWQATNNFTNMPITPSAPKPVIKKPASYKFDAPFIMKKGTQFLNGKAEVMLEIGKKSLRERFEYVTVKSCSPKESFIQLPHYCYNLELENEGTVTAIVTDDEGIFKMVFVAFGIAVIKFLLGDLNIINVRSFLRRLKECIGEVPHLAIILDRHPSIALACNSVFPNSFHGYCCRHLMMNAGLNKKKLKGLYWNTCKAYTPDTFETSIAQIRAIKPEAYQKLEETGFDKWSRAYCPTNRYNYLTSNSVESINNLTRHVQRVPITMLIESYRDLLQKWFCERRHAYEDAPKDELTDWAATKVNDRILKSSTWIVTCIEMLKLYRVWENQKSHVVDLREGTCTCRKWQLSGLPCGHVCAVSRFRGLSNCNQWAKDWFKKTTLKGTYEGKMYPLKEMKMWSTPSDLQVVKPPYIVKRQSGRPKDNKRIISVSYHRERNRGVTVVEDVGLSDTREQIKKYWLKRYGDTRSSARANEQRPSSSQTNSQPNPSNPNMFAREADAHYPDMNFHSQPNPSIPNMFAGKADAYYPDLNFQSQPNPEFPGMMSRKSSALVFEVWHKGVFYYHPDLSYVGGKMLDIQVSRSNRLSFNDLCDLLVLKTKEEIWSWFYCIPTTKLEIGLTIVETDNDVKRMYEMAEMYGSLELYVSHDPQLPLVNWYYKNLCLVKTDEEEKAMLNSHEKRLEEWKTMTLDGLVAWEEKERQSPYLRSPPLRRTNAIRQFKGKVLCYDDTLEDVDGFVGKKNVNDGVLADGCEKDLASAVDVVGCVVLLDNGVPFYDSGLGAAVDNVDTDNGLIDEGGSSAMKRRGLGNSKLGKYRNKRVGLKRSNVGKVTGGVRKNKECGGLIRYGNSGPWYKMNDDQLSMIIHDHEQSFQDPYPTTSATKDGANVS</sequence>
<evidence type="ECO:0000313" key="7">
    <source>
        <dbReference type="EMBL" id="PWA88550.1"/>
    </source>
</evidence>
<feature type="compositionally biased region" description="Polar residues" evidence="5">
    <location>
        <begin position="686"/>
        <end position="696"/>
    </location>
</feature>
<dbReference type="Proteomes" id="UP000245207">
    <property type="component" value="Unassembled WGS sequence"/>
</dbReference>
<dbReference type="Pfam" id="PF26130">
    <property type="entry name" value="PB1-like"/>
    <property type="match status" value="1"/>
</dbReference>
<comment type="caution">
    <text evidence="7">The sequence shown here is derived from an EMBL/GenBank/DDBJ whole genome shotgun (WGS) entry which is preliminary data.</text>
</comment>
<evidence type="ECO:0000256" key="5">
    <source>
        <dbReference type="SAM" id="MobiDB-lite"/>
    </source>
</evidence>
<accession>A0A2U1PS16</accession>
<evidence type="ECO:0000256" key="2">
    <source>
        <dbReference type="ARBA" id="ARBA00022771"/>
    </source>
</evidence>
<evidence type="ECO:0000313" key="8">
    <source>
        <dbReference type="Proteomes" id="UP000245207"/>
    </source>
</evidence>
<dbReference type="PANTHER" id="PTHR31973:SF185">
    <property type="entry name" value="TRANSPOSASE, MUDR, PLANT, MULE TRANSPOSASE DOMAIN-CONTAINING PROTEIN"/>
    <property type="match status" value="1"/>
</dbReference>
<dbReference type="PROSITE" id="PS50966">
    <property type="entry name" value="ZF_SWIM"/>
    <property type="match status" value="1"/>
</dbReference>
<dbReference type="OrthoDB" id="683469at2759"/>
<keyword evidence="3" id="KW-0862">Zinc</keyword>
<evidence type="ECO:0000256" key="3">
    <source>
        <dbReference type="ARBA" id="ARBA00022833"/>
    </source>
</evidence>
<dbReference type="InterPro" id="IPR058594">
    <property type="entry name" value="PB1-like_dom_pln"/>
</dbReference>
<keyword evidence="8" id="KW-1185">Reference proteome</keyword>
<feature type="region of interest" description="Disordered" evidence="5">
    <location>
        <begin position="76"/>
        <end position="101"/>
    </location>
</feature>
<dbReference type="InterPro" id="IPR006564">
    <property type="entry name" value="Znf_PMZ"/>
</dbReference>
<evidence type="ECO:0000259" key="6">
    <source>
        <dbReference type="PROSITE" id="PS50966"/>
    </source>
</evidence>
<reference evidence="7 8" key="1">
    <citation type="journal article" date="2018" name="Mol. Plant">
        <title>The genome of Artemisia annua provides insight into the evolution of Asteraceae family and artemisinin biosynthesis.</title>
        <authorList>
            <person name="Shen Q."/>
            <person name="Zhang L."/>
            <person name="Liao Z."/>
            <person name="Wang S."/>
            <person name="Yan T."/>
            <person name="Shi P."/>
            <person name="Liu M."/>
            <person name="Fu X."/>
            <person name="Pan Q."/>
            <person name="Wang Y."/>
            <person name="Lv Z."/>
            <person name="Lu X."/>
            <person name="Zhang F."/>
            <person name="Jiang W."/>
            <person name="Ma Y."/>
            <person name="Chen M."/>
            <person name="Hao X."/>
            <person name="Li L."/>
            <person name="Tang Y."/>
            <person name="Lv G."/>
            <person name="Zhou Y."/>
            <person name="Sun X."/>
            <person name="Brodelius P.E."/>
            <person name="Rose J.K.C."/>
            <person name="Tang K."/>
        </authorList>
    </citation>
    <scope>NUCLEOTIDE SEQUENCE [LARGE SCALE GENOMIC DNA]</scope>
    <source>
        <strain evidence="8">cv. Huhao1</strain>
        <tissue evidence="7">Leaf</tissue>
    </source>
</reference>
<dbReference type="InterPro" id="IPR007527">
    <property type="entry name" value="Znf_SWIM"/>
</dbReference>
<feature type="compositionally biased region" description="Low complexity" evidence="5">
    <location>
        <begin position="46"/>
        <end position="57"/>
    </location>
</feature>
<gene>
    <name evidence="7" type="ORF">CTI12_AA120110</name>
</gene>
<dbReference type="Pfam" id="PF04434">
    <property type="entry name" value="SWIM"/>
    <property type="match status" value="1"/>
</dbReference>
<dbReference type="GO" id="GO:0008270">
    <property type="term" value="F:zinc ion binding"/>
    <property type="evidence" value="ECO:0007669"/>
    <property type="project" value="UniProtKB-KW"/>
</dbReference>
<feature type="region of interest" description="Disordered" evidence="5">
    <location>
        <begin position="686"/>
        <end position="715"/>
    </location>
</feature>
<feature type="region of interest" description="Disordered" evidence="5">
    <location>
        <begin position="1"/>
        <end position="61"/>
    </location>
</feature>
<evidence type="ECO:0000256" key="4">
    <source>
        <dbReference type="PROSITE-ProRule" id="PRU00325"/>
    </source>
</evidence>
<proteinExistence type="predicted"/>
<dbReference type="AlphaFoldDB" id="A0A2U1PS16"/>
<evidence type="ECO:0000256" key="1">
    <source>
        <dbReference type="ARBA" id="ARBA00022723"/>
    </source>
</evidence>
<feature type="domain" description="SWIM-type" evidence="6">
    <location>
        <begin position="544"/>
        <end position="585"/>
    </location>
</feature>
<keyword evidence="1" id="KW-0479">Metal-binding</keyword>
<feature type="compositionally biased region" description="Low complexity" evidence="5">
    <location>
        <begin position="697"/>
        <end position="712"/>
    </location>
</feature>